<keyword evidence="2" id="KW-0945">Host-virus interaction</keyword>
<sequence>MKRAASFNPVYPFEEQTQPNTALPPFFSSDGLEEKPGGTLGLKITNPLGFDLDGNLKLKLGEGMRIDVNGALENTQSLTATNPLEISNNDVISLKYNSSSVFVNGSGELDIIHQQTLTAENPIAIEDERIKLKTDATLSTNSSGQLHLNLHASAPIVLQNQNVIQLNSDTNGLKVESNQLKLNIAGSSLFFNQLNELAVRYDTLWTGAGEENNTALKSGSPNSRVDLVLAKVGPMVHGMIRVTSTVSADSVDCYLHFNGSGVLLANDSSVKQIWYKNGAHNVDANVNNVHMMPSVTYYPRHNNTGVLNNYRVYDRILMSNNPPSLGGTHNKNFVVQIQYNAFYNFNSNNPPHGYSLLFTFSNFDSSSGFTGLKTGWGKFSYLTQQ</sequence>
<proteinExistence type="predicted"/>
<dbReference type="RefSeq" id="YP_009246400.1">
    <property type="nucleotide sequence ID" value="NC_029899.1"/>
</dbReference>
<accession>A0A163HK55</accession>
<dbReference type="GO" id="GO:0007155">
    <property type="term" value="P:cell adhesion"/>
    <property type="evidence" value="ECO:0007669"/>
    <property type="project" value="InterPro"/>
</dbReference>
<dbReference type="SUPFAM" id="SSF49835">
    <property type="entry name" value="Virus attachment protein globular domain"/>
    <property type="match status" value="1"/>
</dbReference>
<comment type="subcellular location">
    <subcellularLocation>
        <location evidence="1">Virion</location>
    </subcellularLocation>
</comment>
<evidence type="ECO:0000259" key="6">
    <source>
        <dbReference type="Pfam" id="PF00541"/>
    </source>
</evidence>
<dbReference type="EMBL" id="KT698854">
    <property type="protein sequence ID" value="AMB43102.1"/>
    <property type="molecule type" value="Genomic_DNA"/>
</dbReference>
<keyword evidence="3" id="KW-1161">Viral attachment to host cell</keyword>
<dbReference type="GeneID" id="27246376"/>
<dbReference type="OrthoDB" id="11782at10239"/>
<evidence type="ECO:0000256" key="4">
    <source>
        <dbReference type="ARBA" id="ARBA00022844"/>
    </source>
</evidence>
<dbReference type="GO" id="GO:0019028">
    <property type="term" value="C:viral capsid"/>
    <property type="evidence" value="ECO:0007669"/>
    <property type="project" value="InterPro"/>
</dbReference>
<feature type="domain" description="Adenoviral fibre protein knob" evidence="6">
    <location>
        <begin position="202"/>
        <end position="385"/>
    </location>
</feature>
<dbReference type="Gene3D" id="2.60.90.10">
    <property type="entry name" value="Adenovirus pIV-related, attachment domain"/>
    <property type="match status" value="1"/>
</dbReference>
<organism evidence="7 8">
    <name type="scientific">Bat mastadenovirus WIV10</name>
    <dbReference type="NCBI Taxonomy" id="1788432"/>
    <lineage>
        <taxon>Viruses</taxon>
        <taxon>Varidnaviria</taxon>
        <taxon>Bamfordvirae</taxon>
        <taxon>Preplasmiviricota</taxon>
        <taxon>Polisuviricotina</taxon>
        <taxon>Pharingeaviricetes</taxon>
        <taxon>Rowavirales</taxon>
        <taxon>Adenoviridae</taxon>
        <taxon>Mastadenovirus</taxon>
        <taxon>Mastadenovirus rhinolopidae</taxon>
        <taxon>Bat mastadenovirus C</taxon>
    </lineage>
</organism>
<evidence type="ECO:0000256" key="3">
    <source>
        <dbReference type="ARBA" id="ARBA00022804"/>
    </source>
</evidence>
<name>A0A163HK55_9ADEN</name>
<dbReference type="Proteomes" id="UP000149626">
    <property type="component" value="Segment"/>
</dbReference>
<dbReference type="GO" id="GO:0019062">
    <property type="term" value="P:virion attachment to host cell"/>
    <property type="evidence" value="ECO:0007669"/>
    <property type="project" value="UniProtKB-KW"/>
</dbReference>
<dbReference type="KEGG" id="vg:27246376"/>
<keyword evidence="5" id="KW-1160">Virus entry into host cell</keyword>
<dbReference type="PRINTS" id="PR00307">
    <property type="entry name" value="ADENOVSFIBRE"/>
</dbReference>
<keyword evidence="4" id="KW-0946">Virion</keyword>
<dbReference type="GO" id="GO:0046718">
    <property type="term" value="P:symbiont entry into host cell"/>
    <property type="evidence" value="ECO:0007669"/>
    <property type="project" value="UniProtKB-KW"/>
</dbReference>
<dbReference type="InterPro" id="IPR000931">
    <property type="entry name" value="Adeno_fibre"/>
</dbReference>
<evidence type="ECO:0000256" key="5">
    <source>
        <dbReference type="ARBA" id="ARBA00023296"/>
    </source>
</evidence>
<dbReference type="InterPro" id="IPR000978">
    <property type="entry name" value="Adeno_fibre_knob"/>
</dbReference>
<protein>
    <submittedName>
        <fullName evidence="7">Fiber</fullName>
    </submittedName>
</protein>
<evidence type="ECO:0000256" key="1">
    <source>
        <dbReference type="ARBA" id="ARBA00004328"/>
    </source>
</evidence>
<dbReference type="Pfam" id="PF00541">
    <property type="entry name" value="Adeno_knob"/>
    <property type="match status" value="1"/>
</dbReference>
<reference evidence="7 8" key="1">
    <citation type="journal article" date="2016" name="J. Gen. Virol.">
        <title>Novel bat adenoviruses with an extremely large E3 gene.</title>
        <authorList>
            <person name="Tan B."/>
            <person name="Yang X.L."/>
            <person name="Ge X.Y."/>
            <person name="Peng C."/>
            <person name="Zhang Y.Z."/>
            <person name="Zhang L.B."/>
            <person name="Shi Z.L."/>
        </authorList>
    </citation>
    <scope>NUCLEOTIDE SEQUENCE [LARGE SCALE GENOMIC DNA]</scope>
    <source>
        <strain evidence="7">WIV10</strain>
    </source>
</reference>
<dbReference type="InterPro" id="IPR008982">
    <property type="entry name" value="Adenovirus_pIV-like_att"/>
</dbReference>
<evidence type="ECO:0000256" key="2">
    <source>
        <dbReference type="ARBA" id="ARBA00022581"/>
    </source>
</evidence>
<evidence type="ECO:0000313" key="8">
    <source>
        <dbReference type="Proteomes" id="UP000149626"/>
    </source>
</evidence>
<evidence type="ECO:0000313" key="7">
    <source>
        <dbReference type="EMBL" id="AMB43102.1"/>
    </source>
</evidence>